<proteinExistence type="predicted"/>
<dbReference type="SMART" id="SM00878">
    <property type="entry name" value="Biotin_carb_C"/>
    <property type="match status" value="1"/>
</dbReference>
<evidence type="ECO:0000256" key="4">
    <source>
        <dbReference type="ARBA" id="ARBA00023267"/>
    </source>
</evidence>
<dbReference type="GO" id="GO:0016874">
    <property type="term" value="F:ligase activity"/>
    <property type="evidence" value="ECO:0007669"/>
    <property type="project" value="UniProtKB-KW"/>
</dbReference>
<dbReference type="InterPro" id="IPR005479">
    <property type="entry name" value="CPAse_ATP-bd"/>
</dbReference>
<dbReference type="InterPro" id="IPR005482">
    <property type="entry name" value="Biotin_COase_C"/>
</dbReference>
<evidence type="ECO:0000256" key="3">
    <source>
        <dbReference type="ARBA" id="ARBA00022840"/>
    </source>
</evidence>
<dbReference type="InterPro" id="IPR011054">
    <property type="entry name" value="Rudment_hybrid_motif"/>
</dbReference>
<dbReference type="NCBIfam" id="NF006367">
    <property type="entry name" value="PRK08591.1"/>
    <property type="match status" value="1"/>
</dbReference>
<dbReference type="SUPFAM" id="SSF51246">
    <property type="entry name" value="Rudiment single hybrid motif"/>
    <property type="match status" value="1"/>
</dbReference>
<dbReference type="PROSITE" id="PS50979">
    <property type="entry name" value="BC"/>
    <property type="match status" value="1"/>
</dbReference>
<dbReference type="InterPro" id="IPR005481">
    <property type="entry name" value="BC-like_N"/>
</dbReference>
<keyword evidence="1" id="KW-0436">Ligase</keyword>
<dbReference type="PANTHER" id="PTHR18866">
    <property type="entry name" value="CARBOXYLASE:PYRUVATE/ACETYL-COA/PROPIONYL-COA CARBOXYLASE"/>
    <property type="match status" value="1"/>
</dbReference>
<evidence type="ECO:0000259" key="6">
    <source>
        <dbReference type="PROSITE" id="PS50975"/>
    </source>
</evidence>
<dbReference type="Pfam" id="PF02785">
    <property type="entry name" value="Biotin_carb_C"/>
    <property type="match status" value="1"/>
</dbReference>
<dbReference type="FunFam" id="3.40.50.20:FF:000010">
    <property type="entry name" value="Propionyl-CoA carboxylase subunit alpha"/>
    <property type="match status" value="1"/>
</dbReference>
<keyword evidence="4" id="KW-0092">Biotin</keyword>
<organism evidence="8 9">
    <name type="scientific">Leptospira ellinghausenii</name>
    <dbReference type="NCBI Taxonomy" id="1917822"/>
    <lineage>
        <taxon>Bacteria</taxon>
        <taxon>Pseudomonadati</taxon>
        <taxon>Spirochaetota</taxon>
        <taxon>Spirochaetia</taxon>
        <taxon>Leptospirales</taxon>
        <taxon>Leptospiraceae</taxon>
        <taxon>Leptospira</taxon>
    </lineage>
</organism>
<dbReference type="Pfam" id="PF00289">
    <property type="entry name" value="Biotin_carb_N"/>
    <property type="match status" value="1"/>
</dbReference>
<dbReference type="AlphaFoldDB" id="A0A2P2DE47"/>
<dbReference type="SUPFAM" id="SSF52440">
    <property type="entry name" value="PreATP-grasp domain"/>
    <property type="match status" value="1"/>
</dbReference>
<dbReference type="SUPFAM" id="SSF56059">
    <property type="entry name" value="Glutathione synthetase ATP-binding domain-like"/>
    <property type="match status" value="1"/>
</dbReference>
<dbReference type="PROSITE" id="PS50975">
    <property type="entry name" value="ATP_GRASP"/>
    <property type="match status" value="1"/>
</dbReference>
<dbReference type="InterPro" id="IPR011761">
    <property type="entry name" value="ATP-grasp"/>
</dbReference>
<dbReference type="Pfam" id="PF02786">
    <property type="entry name" value="CPSase_L_D2"/>
    <property type="match status" value="1"/>
</dbReference>
<dbReference type="InterPro" id="IPR011764">
    <property type="entry name" value="Biotin_carboxylation_dom"/>
</dbReference>
<protein>
    <submittedName>
        <fullName evidence="8">Acetyl/propionyl-CoA carboxylase subunit alpha</fullName>
    </submittedName>
</protein>
<evidence type="ECO:0000256" key="1">
    <source>
        <dbReference type="ARBA" id="ARBA00022598"/>
    </source>
</evidence>
<dbReference type="FunFam" id="3.30.1490.20:FF:000003">
    <property type="entry name" value="acetyl-CoA carboxylase isoform X1"/>
    <property type="match status" value="1"/>
</dbReference>
<accession>A0A2P2DE47</accession>
<keyword evidence="3 5" id="KW-0067">ATP-binding</keyword>
<dbReference type="Gene3D" id="3.30.470.20">
    <property type="entry name" value="ATP-grasp fold, B domain"/>
    <property type="match status" value="1"/>
</dbReference>
<reference evidence="9" key="1">
    <citation type="journal article" date="2019" name="Microbiol. Immunol.">
        <title>Molecular and phenotypic characterization of Leptospira johnsonii sp. nov., Leptospira ellinghausenii sp. nov. and Leptospira ryugenii sp. nov. isolated from soil and water in Japan.</title>
        <authorList>
            <person name="Masuzawa T."/>
            <person name="Saito M."/>
            <person name="Nakao R."/>
            <person name="Nikaido Y."/>
            <person name="Matsumoto M."/>
            <person name="Ogawa M."/>
            <person name="Yokoyama M."/>
            <person name="Hidaka Y."/>
            <person name="Tomita J."/>
            <person name="Sakakibara K."/>
            <person name="Suzuki K."/>
            <person name="Yasuda S."/>
            <person name="Sato H."/>
            <person name="Yamaguchi M."/>
            <person name="Yoshida S.I."/>
            <person name="Koizumi N."/>
            <person name="Kawamura Y."/>
        </authorList>
    </citation>
    <scope>NUCLEOTIDE SEQUENCE [LARGE SCALE GENOMIC DNA]</scope>
    <source>
        <strain evidence="9">E18</strain>
    </source>
</reference>
<feature type="domain" description="ATP-grasp" evidence="6">
    <location>
        <begin position="149"/>
        <end position="346"/>
    </location>
</feature>
<dbReference type="GO" id="GO:0046872">
    <property type="term" value="F:metal ion binding"/>
    <property type="evidence" value="ECO:0007669"/>
    <property type="project" value="InterPro"/>
</dbReference>
<dbReference type="EMBL" id="BFAZ01000009">
    <property type="protein sequence ID" value="GBF42901.1"/>
    <property type="molecule type" value="Genomic_DNA"/>
</dbReference>
<keyword evidence="9" id="KW-1185">Reference proteome</keyword>
<evidence type="ECO:0000313" key="8">
    <source>
        <dbReference type="EMBL" id="GBF42901.1"/>
    </source>
</evidence>
<evidence type="ECO:0000259" key="7">
    <source>
        <dbReference type="PROSITE" id="PS50979"/>
    </source>
</evidence>
<feature type="domain" description="Biotin carboxylation" evidence="7">
    <location>
        <begin position="30"/>
        <end position="474"/>
    </location>
</feature>
<keyword evidence="2 5" id="KW-0547">Nucleotide-binding</keyword>
<dbReference type="PANTHER" id="PTHR18866:SF33">
    <property type="entry name" value="METHYLCROTONOYL-COA CARBOXYLASE SUBUNIT ALPHA, MITOCHONDRIAL-RELATED"/>
    <property type="match status" value="1"/>
</dbReference>
<sequence length="505" mass="56181">MNDWDGQFTYDLSVDLFLLFYSFDPTHMKPIQKILIANRGEIAVRVIRTAKKMGIKTVAVYSDPDSQSLFVLSADEAYPLGGTDARSSYLNVEKVIEACLATGADAVHPGYGFLSENTDFAKKLEQNGIRFIGPKSHSIEAMGDKIGSRILVAKSGVPVVPGYEGHSQEMSVFKNEADKIGYPVMAKASAGGGGKGMRRINSPEELESGILSAKREAMSAFGDDRILLEKYIVNPRHVEFQIFGDTQGNIIHLHERDCSLQRRHQKVVEETPAPNFPSSLKSKMAEAAVLAGKAVQYEGAGTVEFILGESGEFYFLEMNTRLQVEHPVTEMTTGLDLVEWQIRVCQGEPLPILQTPPQKGHAVEVRIYAEDPKEGFLPSIGKIHHLSFPTREDLRIDSGVVTGSEITMYYDPMIAKLIVWGEDRETAIQRLIECLSETIVFGPKTNLQFLQKLVSTKEFFQGKVSTHYIADHEVELLKENTKEELKFALAGLFFSSKQNVDPWIT</sequence>
<gene>
    <name evidence="8" type="ORF">LPTSP2_21930</name>
</gene>
<dbReference type="Proteomes" id="UP000245206">
    <property type="component" value="Unassembled WGS sequence"/>
</dbReference>
<dbReference type="FunFam" id="3.30.470.20:FF:000028">
    <property type="entry name" value="Methylcrotonoyl-CoA carboxylase subunit alpha, mitochondrial"/>
    <property type="match status" value="1"/>
</dbReference>
<name>A0A2P2DE47_9LEPT</name>
<dbReference type="InterPro" id="IPR016185">
    <property type="entry name" value="PreATP-grasp_dom_sf"/>
</dbReference>
<evidence type="ECO:0000256" key="5">
    <source>
        <dbReference type="PROSITE-ProRule" id="PRU00409"/>
    </source>
</evidence>
<dbReference type="GO" id="GO:0005524">
    <property type="term" value="F:ATP binding"/>
    <property type="evidence" value="ECO:0007669"/>
    <property type="project" value="UniProtKB-UniRule"/>
</dbReference>
<dbReference type="PROSITE" id="PS00867">
    <property type="entry name" value="CPSASE_2"/>
    <property type="match status" value="1"/>
</dbReference>
<comment type="caution">
    <text evidence="8">The sequence shown here is derived from an EMBL/GenBank/DDBJ whole genome shotgun (WGS) entry which is preliminary data.</text>
</comment>
<evidence type="ECO:0000256" key="2">
    <source>
        <dbReference type="ARBA" id="ARBA00022741"/>
    </source>
</evidence>
<evidence type="ECO:0000313" key="9">
    <source>
        <dbReference type="Proteomes" id="UP000245206"/>
    </source>
</evidence>
<dbReference type="InterPro" id="IPR050856">
    <property type="entry name" value="Biotin_carboxylase_complex"/>
</dbReference>